<name>A0AAD8AKM2_DIPPU</name>
<reference evidence="1" key="1">
    <citation type="journal article" date="2023" name="IScience">
        <title>Live-bearing cockroach genome reveals convergent evolutionary mechanisms linked to viviparity in insects and beyond.</title>
        <authorList>
            <person name="Fouks B."/>
            <person name="Harrison M.C."/>
            <person name="Mikhailova A.A."/>
            <person name="Marchal E."/>
            <person name="English S."/>
            <person name="Carruthers M."/>
            <person name="Jennings E.C."/>
            <person name="Chiamaka E.L."/>
            <person name="Frigard R.A."/>
            <person name="Pippel M."/>
            <person name="Attardo G.M."/>
            <person name="Benoit J.B."/>
            <person name="Bornberg-Bauer E."/>
            <person name="Tobe S.S."/>
        </authorList>
    </citation>
    <scope>NUCLEOTIDE SEQUENCE</scope>
    <source>
        <strain evidence="1">Stay&amp;Tobe</strain>
    </source>
</reference>
<evidence type="ECO:0000313" key="2">
    <source>
        <dbReference type="Proteomes" id="UP001233999"/>
    </source>
</evidence>
<sequence>EMQRIRVQSLLGTVSCEISFGHTCLAISKEEVEDTSTRASKLPYNGYSDEFLDRLEPNGNIPTDKDLRYARYQSINSNQNVLRQEIFDLKTES</sequence>
<dbReference type="EMBL" id="JASPKZ010000045">
    <property type="protein sequence ID" value="KAJ9600832.1"/>
    <property type="molecule type" value="Genomic_DNA"/>
</dbReference>
<organism evidence="1 2">
    <name type="scientific">Diploptera punctata</name>
    <name type="common">Pacific beetle cockroach</name>
    <dbReference type="NCBI Taxonomy" id="6984"/>
    <lineage>
        <taxon>Eukaryota</taxon>
        <taxon>Metazoa</taxon>
        <taxon>Ecdysozoa</taxon>
        <taxon>Arthropoda</taxon>
        <taxon>Hexapoda</taxon>
        <taxon>Insecta</taxon>
        <taxon>Pterygota</taxon>
        <taxon>Neoptera</taxon>
        <taxon>Polyneoptera</taxon>
        <taxon>Dictyoptera</taxon>
        <taxon>Blattodea</taxon>
        <taxon>Blaberoidea</taxon>
        <taxon>Blaberidae</taxon>
        <taxon>Diplopterinae</taxon>
        <taxon>Diploptera</taxon>
    </lineage>
</organism>
<protein>
    <submittedName>
        <fullName evidence="1">Uncharacterized protein</fullName>
    </submittedName>
</protein>
<dbReference type="AlphaFoldDB" id="A0AAD8AKM2"/>
<dbReference type="Proteomes" id="UP001233999">
    <property type="component" value="Unassembled WGS sequence"/>
</dbReference>
<evidence type="ECO:0000313" key="1">
    <source>
        <dbReference type="EMBL" id="KAJ9600832.1"/>
    </source>
</evidence>
<keyword evidence="2" id="KW-1185">Reference proteome</keyword>
<proteinExistence type="predicted"/>
<feature type="non-terminal residue" evidence="1">
    <location>
        <position position="93"/>
    </location>
</feature>
<feature type="non-terminal residue" evidence="1">
    <location>
        <position position="1"/>
    </location>
</feature>
<reference evidence="1" key="2">
    <citation type="submission" date="2023-05" db="EMBL/GenBank/DDBJ databases">
        <authorList>
            <person name="Fouks B."/>
        </authorList>
    </citation>
    <scope>NUCLEOTIDE SEQUENCE</scope>
    <source>
        <strain evidence="1">Stay&amp;Tobe</strain>
        <tissue evidence="1">Testes</tissue>
    </source>
</reference>
<comment type="caution">
    <text evidence="1">The sequence shown here is derived from an EMBL/GenBank/DDBJ whole genome shotgun (WGS) entry which is preliminary data.</text>
</comment>
<gene>
    <name evidence="1" type="ORF">L9F63_001044</name>
</gene>
<accession>A0AAD8AKM2</accession>